<evidence type="ECO:0000256" key="9">
    <source>
        <dbReference type="ARBA" id="ARBA00023065"/>
    </source>
</evidence>
<dbReference type="NCBIfam" id="TIGR01144">
    <property type="entry name" value="ATP_synt_b"/>
    <property type="match status" value="1"/>
</dbReference>
<comment type="similarity">
    <text evidence="2 14 15">Belongs to the ATPase B chain family.</text>
</comment>
<reference evidence="18" key="1">
    <citation type="submission" date="2019-04" db="EMBL/GenBank/DDBJ databases">
        <title>Draft genome sequence of Pseudonocardiaceae bacterium SL3-2-4.</title>
        <authorList>
            <person name="Ningsih F."/>
            <person name="Yokota A."/>
            <person name="Sakai Y."/>
            <person name="Nanatani K."/>
            <person name="Yabe S."/>
            <person name="Oetari A."/>
            <person name="Sjamsuridzal W."/>
        </authorList>
    </citation>
    <scope>NUCLEOTIDE SEQUENCE [LARGE SCALE GENOMIC DNA]</scope>
    <source>
        <strain evidence="18">SL3-2-4</strain>
    </source>
</reference>
<evidence type="ECO:0000256" key="14">
    <source>
        <dbReference type="HAMAP-Rule" id="MF_01398"/>
    </source>
</evidence>
<feature type="transmembrane region" description="Helical" evidence="14">
    <location>
        <begin position="6"/>
        <end position="26"/>
    </location>
</feature>
<evidence type="ECO:0000256" key="3">
    <source>
        <dbReference type="ARBA" id="ARBA00022448"/>
    </source>
</evidence>
<evidence type="ECO:0000313" key="17">
    <source>
        <dbReference type="EMBL" id="GDY32447.1"/>
    </source>
</evidence>
<comment type="subunit">
    <text evidence="13 14">F-type ATPases have 2 components, F(1) - the catalytic core - and F(0) - the membrane proton channel. F(1) has five subunits: alpha(3), beta(3), gamma(1), delta(1), epsilon(1). F(0) has three main subunits: a(1), b(2) and c(10-14). The alpha and beta chains form an alternating ring which encloses part of the gamma chain. F(1) is attached to F(0) by a central stalk formed by the gamma and epsilon chains, while a peripheral stalk is formed by the delta and b chains.</text>
</comment>
<evidence type="ECO:0000256" key="16">
    <source>
        <dbReference type="SAM" id="Coils"/>
    </source>
</evidence>
<protein>
    <recommendedName>
        <fullName evidence="14">ATP synthase subunit b</fullName>
    </recommendedName>
    <alternativeName>
        <fullName evidence="14">ATP synthase F(0) sector subunit b</fullName>
    </alternativeName>
    <alternativeName>
        <fullName evidence="14">ATPase subunit I</fullName>
    </alternativeName>
    <alternativeName>
        <fullName evidence="14">F-type ATPase subunit b</fullName>
        <shortName evidence="14">F-ATPase subunit b</shortName>
    </alternativeName>
</protein>
<keyword evidence="10 14" id="KW-0472">Membrane</keyword>
<keyword evidence="3 14" id="KW-0813">Transport</keyword>
<evidence type="ECO:0000256" key="10">
    <source>
        <dbReference type="ARBA" id="ARBA00023136"/>
    </source>
</evidence>
<dbReference type="GO" id="GO:0046961">
    <property type="term" value="F:proton-transporting ATPase activity, rotational mechanism"/>
    <property type="evidence" value="ECO:0007669"/>
    <property type="project" value="TreeGrafter"/>
</dbReference>
<keyword evidence="6 14" id="KW-0812">Transmembrane</keyword>
<dbReference type="InterPro" id="IPR028987">
    <property type="entry name" value="ATP_synth_B-like_membr_sf"/>
</dbReference>
<evidence type="ECO:0000256" key="2">
    <source>
        <dbReference type="ARBA" id="ARBA00005513"/>
    </source>
</evidence>
<dbReference type="SUPFAM" id="SSF81573">
    <property type="entry name" value="F1F0 ATP synthase subunit B, membrane domain"/>
    <property type="match status" value="1"/>
</dbReference>
<dbReference type="Proteomes" id="UP000298860">
    <property type="component" value="Unassembled WGS sequence"/>
</dbReference>
<keyword evidence="9 14" id="KW-0406">Ion transport</keyword>
<dbReference type="PANTHER" id="PTHR33445:SF1">
    <property type="entry name" value="ATP SYNTHASE SUBUNIT B"/>
    <property type="match status" value="1"/>
</dbReference>
<dbReference type="RefSeq" id="WP_137815453.1">
    <property type="nucleotide sequence ID" value="NZ_BJFL01000024.1"/>
</dbReference>
<evidence type="ECO:0000256" key="11">
    <source>
        <dbReference type="ARBA" id="ARBA00023310"/>
    </source>
</evidence>
<evidence type="ECO:0000256" key="13">
    <source>
        <dbReference type="ARBA" id="ARBA00025830"/>
    </source>
</evidence>
<dbReference type="AlphaFoldDB" id="A0A4D4JEV8"/>
<accession>A0A4D4JEV8</accession>
<evidence type="ECO:0000256" key="6">
    <source>
        <dbReference type="ARBA" id="ARBA00022692"/>
    </source>
</evidence>
<dbReference type="InterPro" id="IPR002146">
    <property type="entry name" value="ATP_synth_b/b'su_bac/chlpt"/>
</dbReference>
<evidence type="ECO:0000313" key="18">
    <source>
        <dbReference type="Proteomes" id="UP000298860"/>
    </source>
</evidence>
<evidence type="ECO:0000256" key="12">
    <source>
        <dbReference type="ARBA" id="ARBA00025198"/>
    </source>
</evidence>
<dbReference type="PANTHER" id="PTHR33445">
    <property type="entry name" value="ATP SYNTHASE SUBUNIT B', CHLOROPLASTIC"/>
    <property type="match status" value="1"/>
</dbReference>
<keyword evidence="4 14" id="KW-1003">Cell membrane</keyword>
<dbReference type="EMBL" id="BJFL01000024">
    <property type="protein sequence ID" value="GDY32447.1"/>
    <property type="molecule type" value="Genomic_DNA"/>
</dbReference>
<comment type="caution">
    <text evidence="17">The sequence shown here is derived from an EMBL/GenBank/DDBJ whole genome shotgun (WGS) entry which is preliminary data.</text>
</comment>
<dbReference type="InterPro" id="IPR050059">
    <property type="entry name" value="ATP_synthase_B_chain"/>
</dbReference>
<gene>
    <name evidence="14" type="primary">atpF</name>
    <name evidence="17" type="ORF">GTS_40800</name>
</gene>
<dbReference type="GO" id="GO:0005886">
    <property type="term" value="C:plasma membrane"/>
    <property type="evidence" value="ECO:0007669"/>
    <property type="project" value="UniProtKB-SubCell"/>
</dbReference>
<evidence type="ECO:0000256" key="7">
    <source>
        <dbReference type="ARBA" id="ARBA00022781"/>
    </source>
</evidence>
<name>A0A4D4JEV8_9PSEU</name>
<sequence>MGEVAKYISSLFAFAVIIGFLWWKVVPPVRKLMRERQEEVRRQLEEARRAEERLAEAERKFQDAVAEARTEAAKIRDTARVDADRIREEMRQRADAEVERVRQRGEEQLALMHQHVVRELQAHVGGLAAQLAERLVREHLGDPARRAATVDRFLGELEGMAAPEAERAGTAGAAVGKGDA</sequence>
<dbReference type="Pfam" id="PF00430">
    <property type="entry name" value="ATP-synt_B"/>
    <property type="match status" value="1"/>
</dbReference>
<organism evidence="17 18">
    <name type="scientific">Gandjariella thermophila</name>
    <dbReference type="NCBI Taxonomy" id="1931992"/>
    <lineage>
        <taxon>Bacteria</taxon>
        <taxon>Bacillati</taxon>
        <taxon>Actinomycetota</taxon>
        <taxon>Actinomycetes</taxon>
        <taxon>Pseudonocardiales</taxon>
        <taxon>Pseudonocardiaceae</taxon>
        <taxon>Gandjariella</taxon>
    </lineage>
</organism>
<comment type="function">
    <text evidence="12 14">F(1)F(0) ATP synthase produces ATP from ADP in the presence of a proton or sodium gradient. F-type ATPases consist of two structural domains, F(1) containing the extramembraneous catalytic core and F(0) containing the membrane proton channel, linked together by a central stalk and a peripheral stalk. During catalysis, ATP synthesis in the catalytic domain of F(1) is coupled via a rotary mechanism of the central stalk subunits to proton translocation.</text>
</comment>
<evidence type="ECO:0000256" key="8">
    <source>
        <dbReference type="ARBA" id="ARBA00022989"/>
    </source>
</evidence>
<keyword evidence="18" id="KW-1185">Reference proteome</keyword>
<dbReference type="CDD" id="cd06503">
    <property type="entry name" value="ATP-synt_Fo_b"/>
    <property type="match status" value="1"/>
</dbReference>
<comment type="subcellular location">
    <subcellularLocation>
        <location evidence="1 14">Cell membrane</location>
        <topology evidence="1 14">Single-pass membrane protein</topology>
    </subcellularLocation>
</comment>
<evidence type="ECO:0000256" key="15">
    <source>
        <dbReference type="RuleBase" id="RU003848"/>
    </source>
</evidence>
<proteinExistence type="inferred from homology"/>
<comment type="function">
    <text evidence="14">Component of the F(0) channel, it forms part of the peripheral stalk, linking F(1) to F(0).</text>
</comment>
<evidence type="ECO:0000256" key="5">
    <source>
        <dbReference type="ARBA" id="ARBA00022547"/>
    </source>
</evidence>
<dbReference type="GO" id="GO:0045259">
    <property type="term" value="C:proton-transporting ATP synthase complex"/>
    <property type="evidence" value="ECO:0007669"/>
    <property type="project" value="UniProtKB-KW"/>
</dbReference>
<evidence type="ECO:0000256" key="4">
    <source>
        <dbReference type="ARBA" id="ARBA00022475"/>
    </source>
</evidence>
<keyword evidence="8 14" id="KW-1133">Transmembrane helix</keyword>
<keyword evidence="7 14" id="KW-0375">Hydrogen ion transport</keyword>
<dbReference type="HAMAP" id="MF_01398">
    <property type="entry name" value="ATP_synth_b_bprime"/>
    <property type="match status" value="1"/>
</dbReference>
<feature type="coiled-coil region" evidence="16">
    <location>
        <begin position="30"/>
        <end position="74"/>
    </location>
</feature>
<dbReference type="Gene3D" id="6.10.250.1580">
    <property type="match status" value="1"/>
</dbReference>
<keyword evidence="16" id="KW-0175">Coiled coil</keyword>
<dbReference type="InterPro" id="IPR005864">
    <property type="entry name" value="ATP_synth_F0_bsu_bac"/>
</dbReference>
<evidence type="ECO:0000256" key="1">
    <source>
        <dbReference type="ARBA" id="ARBA00004162"/>
    </source>
</evidence>
<dbReference type="OrthoDB" id="5243563at2"/>
<keyword evidence="5 14" id="KW-0138">CF(0)</keyword>
<keyword evidence="11 14" id="KW-0066">ATP synthesis</keyword>
<dbReference type="GO" id="GO:0046933">
    <property type="term" value="F:proton-transporting ATP synthase activity, rotational mechanism"/>
    <property type="evidence" value="ECO:0007669"/>
    <property type="project" value="UniProtKB-UniRule"/>
</dbReference>